<reference evidence="4" key="1">
    <citation type="submission" date="2021-01" db="EMBL/GenBank/DDBJ databases">
        <title>Whole genome shotgun sequence of Sinosporangium siamense NBRC 109515.</title>
        <authorList>
            <person name="Komaki H."/>
            <person name="Tamura T."/>
        </authorList>
    </citation>
    <scope>NUCLEOTIDE SEQUENCE</scope>
    <source>
        <strain evidence="4">NBRC 109515</strain>
    </source>
</reference>
<organism evidence="4 5">
    <name type="scientific">Sinosporangium siamense</name>
    <dbReference type="NCBI Taxonomy" id="1367973"/>
    <lineage>
        <taxon>Bacteria</taxon>
        <taxon>Bacillati</taxon>
        <taxon>Actinomycetota</taxon>
        <taxon>Actinomycetes</taxon>
        <taxon>Streptosporangiales</taxon>
        <taxon>Streptosporangiaceae</taxon>
        <taxon>Sinosporangium</taxon>
    </lineage>
</organism>
<proteinExistence type="predicted"/>
<keyword evidence="2" id="KW-0732">Signal</keyword>
<evidence type="ECO:0000259" key="3">
    <source>
        <dbReference type="Pfam" id="PF14016"/>
    </source>
</evidence>
<evidence type="ECO:0000256" key="1">
    <source>
        <dbReference type="SAM" id="MobiDB-lite"/>
    </source>
</evidence>
<dbReference type="InterPro" id="IPR025326">
    <property type="entry name" value="DUF4232"/>
</dbReference>
<gene>
    <name evidence="4" type="ORF">Ssi02_77580</name>
</gene>
<accession>A0A919RQQ1</accession>
<protein>
    <recommendedName>
        <fullName evidence="3">DUF4232 domain-containing protein</fullName>
    </recommendedName>
</protein>
<dbReference type="AlphaFoldDB" id="A0A919RQQ1"/>
<keyword evidence="5" id="KW-1185">Reference proteome</keyword>
<feature type="region of interest" description="Disordered" evidence="1">
    <location>
        <begin position="140"/>
        <end position="159"/>
    </location>
</feature>
<sequence length="181" mass="18620">MTVPDVRPVLTAAAILSGLLALSACQEASSCPASGVVMAAGPPEAAMGLRVQPVTLTNCGDADRQVHGYPGVRLLDKNGRTLEVEIDRDARKVTTAIRGAVPGRLTVRPGGSARFHLVWRNTYDDTGRPPVDAARVSVTADPGGAEQTVTPESPLDLGSTGRLGITAWEHAPAAPSPGPAS</sequence>
<dbReference type="Proteomes" id="UP000606172">
    <property type="component" value="Unassembled WGS sequence"/>
</dbReference>
<feature type="domain" description="DUF4232" evidence="3">
    <location>
        <begin position="31"/>
        <end position="168"/>
    </location>
</feature>
<comment type="caution">
    <text evidence="4">The sequence shown here is derived from an EMBL/GenBank/DDBJ whole genome shotgun (WGS) entry which is preliminary data.</text>
</comment>
<evidence type="ECO:0000313" key="5">
    <source>
        <dbReference type="Proteomes" id="UP000606172"/>
    </source>
</evidence>
<evidence type="ECO:0000256" key="2">
    <source>
        <dbReference type="SAM" id="SignalP"/>
    </source>
</evidence>
<dbReference type="Pfam" id="PF14016">
    <property type="entry name" value="DUF4232"/>
    <property type="match status" value="1"/>
</dbReference>
<evidence type="ECO:0000313" key="4">
    <source>
        <dbReference type="EMBL" id="GII97527.1"/>
    </source>
</evidence>
<feature type="signal peptide" evidence="2">
    <location>
        <begin position="1"/>
        <end position="23"/>
    </location>
</feature>
<dbReference type="EMBL" id="BOOW01000061">
    <property type="protein sequence ID" value="GII97527.1"/>
    <property type="molecule type" value="Genomic_DNA"/>
</dbReference>
<dbReference type="PROSITE" id="PS51257">
    <property type="entry name" value="PROKAR_LIPOPROTEIN"/>
    <property type="match status" value="1"/>
</dbReference>
<feature type="chain" id="PRO_5038897632" description="DUF4232 domain-containing protein" evidence="2">
    <location>
        <begin position="24"/>
        <end position="181"/>
    </location>
</feature>
<name>A0A919RQQ1_9ACTN</name>
<dbReference type="RefSeq" id="WP_204033880.1">
    <property type="nucleotide sequence ID" value="NZ_BOOW01000061.1"/>
</dbReference>